<keyword evidence="1" id="KW-0732">Signal</keyword>
<dbReference type="SUPFAM" id="SSF48208">
    <property type="entry name" value="Six-hairpin glycosidases"/>
    <property type="match status" value="1"/>
</dbReference>
<protein>
    <submittedName>
        <fullName evidence="3">Six-hairpin glycosidase-like protein</fullName>
    </submittedName>
</protein>
<feature type="signal peptide" evidence="1">
    <location>
        <begin position="1"/>
        <end position="23"/>
    </location>
</feature>
<feature type="domain" description="Alpha-L-rhamnosidase C-terminal" evidence="2">
    <location>
        <begin position="592"/>
        <end position="647"/>
    </location>
</feature>
<dbReference type="AlphaFoldDB" id="A0A9P8RK32"/>
<organism evidence="3 4">
    <name type="scientific">Truncatella angustata</name>
    <dbReference type="NCBI Taxonomy" id="152316"/>
    <lineage>
        <taxon>Eukaryota</taxon>
        <taxon>Fungi</taxon>
        <taxon>Dikarya</taxon>
        <taxon>Ascomycota</taxon>
        <taxon>Pezizomycotina</taxon>
        <taxon>Sordariomycetes</taxon>
        <taxon>Xylariomycetidae</taxon>
        <taxon>Amphisphaeriales</taxon>
        <taxon>Sporocadaceae</taxon>
        <taxon>Truncatella</taxon>
    </lineage>
</organism>
<gene>
    <name evidence="3" type="ORF">BKA67DRAFT_523973</name>
</gene>
<dbReference type="RefSeq" id="XP_045954027.1">
    <property type="nucleotide sequence ID" value="XM_046098524.1"/>
</dbReference>
<accession>A0A9P8RK32</accession>
<dbReference type="PANTHER" id="PTHR34987:SF5">
    <property type="entry name" value="ALPHA-RHAMNOSIDASE"/>
    <property type="match status" value="1"/>
</dbReference>
<dbReference type="Gene3D" id="1.50.10.10">
    <property type="match status" value="1"/>
</dbReference>
<reference evidence="3" key="1">
    <citation type="journal article" date="2021" name="Nat. Commun.">
        <title>Genetic determinants of endophytism in the Arabidopsis root mycobiome.</title>
        <authorList>
            <person name="Mesny F."/>
            <person name="Miyauchi S."/>
            <person name="Thiergart T."/>
            <person name="Pickel B."/>
            <person name="Atanasova L."/>
            <person name="Karlsson M."/>
            <person name="Huettel B."/>
            <person name="Barry K.W."/>
            <person name="Haridas S."/>
            <person name="Chen C."/>
            <person name="Bauer D."/>
            <person name="Andreopoulos W."/>
            <person name="Pangilinan J."/>
            <person name="LaButti K."/>
            <person name="Riley R."/>
            <person name="Lipzen A."/>
            <person name="Clum A."/>
            <person name="Drula E."/>
            <person name="Henrissat B."/>
            <person name="Kohler A."/>
            <person name="Grigoriev I.V."/>
            <person name="Martin F.M."/>
            <person name="Hacquard S."/>
        </authorList>
    </citation>
    <scope>NUCLEOTIDE SEQUENCE</scope>
    <source>
        <strain evidence="3">MPI-SDFR-AT-0073</strain>
    </source>
</reference>
<evidence type="ECO:0000313" key="3">
    <source>
        <dbReference type="EMBL" id="KAH6647515.1"/>
    </source>
</evidence>
<dbReference type="InterPro" id="IPR035398">
    <property type="entry name" value="Bac_rhamnosid_C"/>
</dbReference>
<dbReference type="InterPro" id="IPR008928">
    <property type="entry name" value="6-hairpin_glycosidase_sf"/>
</dbReference>
<dbReference type="EMBL" id="JAGPXC010000008">
    <property type="protein sequence ID" value="KAH6647515.1"/>
    <property type="molecule type" value="Genomic_DNA"/>
</dbReference>
<dbReference type="Pfam" id="PF17390">
    <property type="entry name" value="Bac_rhamnosid_C"/>
    <property type="match status" value="1"/>
</dbReference>
<dbReference type="Proteomes" id="UP000758603">
    <property type="component" value="Unassembled WGS sequence"/>
</dbReference>
<name>A0A9P8RK32_9PEZI</name>
<keyword evidence="4" id="KW-1185">Reference proteome</keyword>
<dbReference type="GO" id="GO:0016798">
    <property type="term" value="F:hydrolase activity, acting on glycosyl bonds"/>
    <property type="evidence" value="ECO:0007669"/>
    <property type="project" value="UniProtKB-KW"/>
</dbReference>
<dbReference type="OrthoDB" id="10036721at2759"/>
<keyword evidence="3" id="KW-0326">Glycosidase</keyword>
<dbReference type="Gene3D" id="2.60.420.10">
    <property type="entry name" value="Maltose phosphorylase, domain 3"/>
    <property type="match status" value="1"/>
</dbReference>
<keyword evidence="3" id="KW-0378">Hydrolase</keyword>
<evidence type="ECO:0000313" key="4">
    <source>
        <dbReference type="Proteomes" id="UP000758603"/>
    </source>
</evidence>
<dbReference type="InterPro" id="IPR012341">
    <property type="entry name" value="6hp_glycosidase-like_sf"/>
</dbReference>
<evidence type="ECO:0000256" key="1">
    <source>
        <dbReference type="SAM" id="SignalP"/>
    </source>
</evidence>
<dbReference type="GO" id="GO:0005975">
    <property type="term" value="P:carbohydrate metabolic process"/>
    <property type="evidence" value="ECO:0007669"/>
    <property type="project" value="InterPro"/>
</dbReference>
<feature type="chain" id="PRO_5040308586" evidence="1">
    <location>
        <begin position="24"/>
        <end position="691"/>
    </location>
</feature>
<evidence type="ECO:0000259" key="2">
    <source>
        <dbReference type="Pfam" id="PF17390"/>
    </source>
</evidence>
<dbReference type="PANTHER" id="PTHR34987">
    <property type="entry name" value="C, PUTATIVE (AFU_ORTHOLOGUE AFUA_3G02880)-RELATED"/>
    <property type="match status" value="1"/>
</dbReference>
<sequence length="691" mass="75601">MAFYFSVFGVFLWLLITVHQASAQTCWRDAPCSDISSAAFPGVWDNNIFAPSSRTVRPAAFLDGSGTRRLTAPLDALSLDVSQPAVVVDFGVEVGGIVTLNYTVISLEGVNAVGLAFTEAKDFIGSNSDSTTGNYAKPDGAIYADFSQTGDFTYVMPDRNLRGGFRYMTLFLQPGSVSLNINSISLEIAFQPTWSNLRAYQGYFHSNDELLNSIWYSGAYTLQTDAVPPSTGRVWPAPETAWQNDAHLGPGNTILTDGAKRDRTVWPGDLGVAVPASFYSTGDLESTRNGLQSLYDYQDETTGELPFSGVPLSATHCVSYHMWTMIGTYNYVFYSDDIEFLTSNWEKYKLGMSYAFSQIDPTTGLINSDNFLNDWGRLNANGTLTSLQAIFYRTLVTGVQLADWVGDKTGVGAQWLQQAEGLQSRTNDINWDSSVGAFFDTTDRPDIHPQDGNSLAVYFGIVNTSSDAASNISDYLTHNWTPIGAECEELPGEISPFISSFEIQAHLLTGNTQRALDLIRNSWGWYLNHPNGTQSTMIEGYLVNGTWGYRWDAGYQNDFSYTSHSHGWATGPVTALTEHILGLSITGRAGSTWRLAPQIGDLTHVEGGFTTKLGKFSASWTRTDDGTIELEYDVPEGTEGDVVMQIDSVAVKVVGNGTTMKRGAFEVVEGRDGGQAIIIRSQGGKHNFAFH</sequence>
<proteinExistence type="predicted"/>
<comment type="caution">
    <text evidence="3">The sequence shown here is derived from an EMBL/GenBank/DDBJ whole genome shotgun (WGS) entry which is preliminary data.</text>
</comment>
<dbReference type="GeneID" id="70127416"/>